<comment type="caution">
    <text evidence="1">The sequence shown here is derived from an EMBL/GenBank/DDBJ whole genome shotgun (WGS) entry which is preliminary data.</text>
</comment>
<keyword evidence="2" id="KW-1185">Reference proteome</keyword>
<name>A0ACC3DWP4_9PEZI</name>
<dbReference type="EMBL" id="JAWDJW010000320">
    <property type="protein sequence ID" value="KAK3080996.1"/>
    <property type="molecule type" value="Genomic_DNA"/>
</dbReference>
<gene>
    <name evidence="1" type="ORF">LTS18_011181</name>
</gene>
<evidence type="ECO:0000313" key="1">
    <source>
        <dbReference type="EMBL" id="KAK3080996.1"/>
    </source>
</evidence>
<dbReference type="Proteomes" id="UP001186974">
    <property type="component" value="Unassembled WGS sequence"/>
</dbReference>
<sequence>MSAGGKKLSTGDASKTLNKSLESRRSSSTSKKSLLGHTVAKPASSEALTEEANGSSDLKPPPANISSTPGDKHDQEDGRRSASPAKPLLPIITPPGPASASPSKPANISPAKSVRSLTPSPSPSKQPRKKTSFWQFDLSLERKPSH</sequence>
<reference evidence="1" key="1">
    <citation type="submission" date="2024-09" db="EMBL/GenBank/DDBJ databases">
        <title>Black Yeasts Isolated from many extreme environments.</title>
        <authorList>
            <person name="Coleine C."/>
            <person name="Stajich J.E."/>
            <person name="Selbmann L."/>
        </authorList>
    </citation>
    <scope>NUCLEOTIDE SEQUENCE</scope>
    <source>
        <strain evidence="1">CCFEE 5737</strain>
    </source>
</reference>
<proteinExistence type="predicted"/>
<protein>
    <submittedName>
        <fullName evidence="1">Uncharacterized protein</fullName>
    </submittedName>
</protein>
<organism evidence="1 2">
    <name type="scientific">Coniosporium uncinatum</name>
    <dbReference type="NCBI Taxonomy" id="93489"/>
    <lineage>
        <taxon>Eukaryota</taxon>
        <taxon>Fungi</taxon>
        <taxon>Dikarya</taxon>
        <taxon>Ascomycota</taxon>
        <taxon>Pezizomycotina</taxon>
        <taxon>Dothideomycetes</taxon>
        <taxon>Dothideomycetes incertae sedis</taxon>
        <taxon>Coniosporium</taxon>
    </lineage>
</organism>
<evidence type="ECO:0000313" key="2">
    <source>
        <dbReference type="Proteomes" id="UP001186974"/>
    </source>
</evidence>
<accession>A0ACC3DWP4</accession>